<feature type="non-terminal residue" evidence="2">
    <location>
        <position position="89"/>
    </location>
</feature>
<reference evidence="2" key="1">
    <citation type="journal article" date="2020" name="Fungal Divers.">
        <title>Resolving the Mortierellaceae phylogeny through synthesis of multi-gene phylogenetics and phylogenomics.</title>
        <authorList>
            <person name="Vandepol N."/>
            <person name="Liber J."/>
            <person name="Desiro A."/>
            <person name="Na H."/>
            <person name="Kennedy M."/>
            <person name="Barry K."/>
            <person name="Grigoriev I.V."/>
            <person name="Miller A.N."/>
            <person name="O'Donnell K."/>
            <person name="Stajich J.E."/>
            <person name="Bonito G."/>
        </authorList>
    </citation>
    <scope>NUCLEOTIDE SEQUENCE</scope>
    <source>
        <strain evidence="2">NRRL 28262</strain>
    </source>
</reference>
<comment type="caution">
    <text evidence="2">The sequence shown here is derived from an EMBL/GenBank/DDBJ whole genome shotgun (WGS) entry which is preliminary data.</text>
</comment>
<gene>
    <name evidence="2" type="ORF">BGZ95_008174</name>
</gene>
<dbReference type="EMBL" id="JAAAIL010004194">
    <property type="protein sequence ID" value="KAG0248167.1"/>
    <property type="molecule type" value="Genomic_DNA"/>
</dbReference>
<evidence type="ECO:0000313" key="3">
    <source>
        <dbReference type="Proteomes" id="UP001194580"/>
    </source>
</evidence>
<accession>A0AAD4CZP2</accession>
<feature type="compositionally biased region" description="Acidic residues" evidence="1">
    <location>
        <begin position="12"/>
        <end position="22"/>
    </location>
</feature>
<evidence type="ECO:0000256" key="1">
    <source>
        <dbReference type="SAM" id="MobiDB-lite"/>
    </source>
</evidence>
<feature type="region of interest" description="Disordered" evidence="1">
    <location>
        <begin position="1"/>
        <end position="54"/>
    </location>
</feature>
<sequence>MPHTHPTKMPTDDESLLTDDVSDTSSVGLSPSEEMALDPFSSPAAIDQPMSKRRAKRLRHKSVRLHTFTVEQASRTLLSFVGNVAGAPA</sequence>
<keyword evidence="3" id="KW-1185">Reference proteome</keyword>
<proteinExistence type="predicted"/>
<evidence type="ECO:0000313" key="2">
    <source>
        <dbReference type="EMBL" id="KAG0248167.1"/>
    </source>
</evidence>
<protein>
    <submittedName>
        <fullName evidence="2">Uncharacterized protein</fullName>
    </submittedName>
</protein>
<dbReference type="Proteomes" id="UP001194580">
    <property type="component" value="Unassembled WGS sequence"/>
</dbReference>
<organism evidence="2 3">
    <name type="scientific">Linnemannia exigua</name>
    <dbReference type="NCBI Taxonomy" id="604196"/>
    <lineage>
        <taxon>Eukaryota</taxon>
        <taxon>Fungi</taxon>
        <taxon>Fungi incertae sedis</taxon>
        <taxon>Mucoromycota</taxon>
        <taxon>Mortierellomycotina</taxon>
        <taxon>Mortierellomycetes</taxon>
        <taxon>Mortierellales</taxon>
        <taxon>Mortierellaceae</taxon>
        <taxon>Linnemannia</taxon>
    </lineage>
</organism>
<name>A0AAD4CZP2_9FUNG</name>
<dbReference type="AlphaFoldDB" id="A0AAD4CZP2"/>